<dbReference type="Proteomes" id="UP000590524">
    <property type="component" value="Unassembled WGS sequence"/>
</dbReference>
<dbReference type="EMBL" id="JACIEU010000005">
    <property type="protein sequence ID" value="MBB4147746.1"/>
    <property type="molecule type" value="Genomic_DNA"/>
</dbReference>
<gene>
    <name evidence="2" type="ORF">GGQ90_001521</name>
</gene>
<accession>A0A7W6LQZ7</accession>
<reference evidence="2 3" key="1">
    <citation type="submission" date="2020-08" db="EMBL/GenBank/DDBJ databases">
        <title>Genomic Encyclopedia of Type Strains, Phase IV (KMG-IV): sequencing the most valuable type-strain genomes for metagenomic binning, comparative biology and taxonomic classification.</title>
        <authorList>
            <person name="Goeker M."/>
        </authorList>
    </citation>
    <scope>NUCLEOTIDE SEQUENCE [LARGE SCALE GENOMIC DNA]</scope>
    <source>
        <strain evidence="2 3">DSM 19371</strain>
    </source>
</reference>
<evidence type="ECO:0000313" key="3">
    <source>
        <dbReference type="Proteomes" id="UP000590524"/>
    </source>
</evidence>
<feature type="region of interest" description="Disordered" evidence="1">
    <location>
        <begin position="59"/>
        <end position="84"/>
    </location>
</feature>
<evidence type="ECO:0000256" key="1">
    <source>
        <dbReference type="SAM" id="MobiDB-lite"/>
    </source>
</evidence>
<organism evidence="2 3">
    <name type="scientific">Sphingobium scionense</name>
    <dbReference type="NCBI Taxonomy" id="1404341"/>
    <lineage>
        <taxon>Bacteria</taxon>
        <taxon>Pseudomonadati</taxon>
        <taxon>Pseudomonadota</taxon>
        <taxon>Alphaproteobacteria</taxon>
        <taxon>Sphingomonadales</taxon>
        <taxon>Sphingomonadaceae</taxon>
        <taxon>Sphingobium</taxon>
    </lineage>
</organism>
<keyword evidence="3" id="KW-1185">Reference proteome</keyword>
<protein>
    <submittedName>
        <fullName evidence="2">Uncharacterized protein</fullName>
    </submittedName>
</protein>
<feature type="region of interest" description="Disordered" evidence="1">
    <location>
        <begin position="125"/>
        <end position="145"/>
    </location>
</feature>
<proteinExistence type="predicted"/>
<comment type="caution">
    <text evidence="2">The sequence shown here is derived from an EMBL/GenBank/DDBJ whole genome shotgun (WGS) entry which is preliminary data.</text>
</comment>
<name>A0A7W6LQZ7_9SPHN</name>
<dbReference type="AlphaFoldDB" id="A0A7W6LQZ7"/>
<sequence>MLIGLPLATAQDVVPVDAAPLATVSPMAQYQARTAAIRPCDRSGGGIVVCGSRAERNAKERLPLPREPVEGHPLAGDTPRASAAAPRQGACGVVGGQGAGCVGGGVPILGAAMLAGKAITHLLDPDADMAPPPPLPDSVKGTGQH</sequence>
<feature type="compositionally biased region" description="Basic and acidic residues" evidence="1">
    <location>
        <begin position="59"/>
        <end position="70"/>
    </location>
</feature>
<dbReference type="RefSeq" id="WP_188081554.1">
    <property type="nucleotide sequence ID" value="NZ_JACIEU010000005.1"/>
</dbReference>
<evidence type="ECO:0000313" key="2">
    <source>
        <dbReference type="EMBL" id="MBB4147746.1"/>
    </source>
</evidence>